<dbReference type="OrthoDB" id="3365660at2"/>
<organism evidence="3 4">
    <name type="scientific">Saccharopolyspora hirsuta</name>
    <dbReference type="NCBI Taxonomy" id="1837"/>
    <lineage>
        <taxon>Bacteria</taxon>
        <taxon>Bacillati</taxon>
        <taxon>Actinomycetota</taxon>
        <taxon>Actinomycetes</taxon>
        <taxon>Pseudonocardiales</taxon>
        <taxon>Pseudonocardiaceae</taxon>
        <taxon>Saccharopolyspora</taxon>
    </lineage>
</organism>
<sequence length="147" mass="16348">MIRASRQTIWRAWTEPALLQRWLVPAPAQARIDQLDVRPGGALETSMREGDSEFVPHIDAVFLVVEPDHRLVFTNAVNSAWRPALPEPVAMTAEIVLGEHPDGTDYRVTVRHRDPAARNLHEDLGFFEGWGSVTDALTTLVESGEAS</sequence>
<dbReference type="AlphaFoldDB" id="A0A5M7BIE6"/>
<evidence type="ECO:0000259" key="2">
    <source>
        <dbReference type="Pfam" id="PF08327"/>
    </source>
</evidence>
<accession>A0A5M7BIE6</accession>
<dbReference type="Proteomes" id="UP000323946">
    <property type="component" value="Unassembled WGS sequence"/>
</dbReference>
<comment type="caution">
    <text evidence="3">The sequence shown here is derived from an EMBL/GenBank/DDBJ whole genome shotgun (WGS) entry which is preliminary data.</text>
</comment>
<evidence type="ECO:0000313" key="4">
    <source>
        <dbReference type="Proteomes" id="UP000323946"/>
    </source>
</evidence>
<proteinExistence type="inferred from homology"/>
<dbReference type="SUPFAM" id="SSF55961">
    <property type="entry name" value="Bet v1-like"/>
    <property type="match status" value="1"/>
</dbReference>
<evidence type="ECO:0000313" key="3">
    <source>
        <dbReference type="EMBL" id="KAA5829676.1"/>
    </source>
</evidence>
<evidence type="ECO:0000256" key="1">
    <source>
        <dbReference type="ARBA" id="ARBA00006817"/>
    </source>
</evidence>
<dbReference type="InterPro" id="IPR023393">
    <property type="entry name" value="START-like_dom_sf"/>
</dbReference>
<reference evidence="3 4" key="1">
    <citation type="submission" date="2019-09" db="EMBL/GenBank/DDBJ databases">
        <title>Draft genome sequence of the thermophilic Saccharopolyspora hirsuta VKM Ac-666T.</title>
        <authorList>
            <person name="Lobastova T.G."/>
            <person name="Fokina V."/>
            <person name="Bragin E.Y."/>
            <person name="Shtratnikova V.Y."/>
            <person name="Starodumova I.P."/>
            <person name="Tarlachkov S.V."/>
            <person name="Donova M.V."/>
        </authorList>
    </citation>
    <scope>NUCLEOTIDE SEQUENCE [LARGE SCALE GENOMIC DNA]</scope>
    <source>
        <strain evidence="3 4">VKM Ac-666</strain>
    </source>
</reference>
<feature type="domain" description="Activator of Hsp90 ATPase homologue 1/2-like C-terminal" evidence="2">
    <location>
        <begin position="4"/>
        <end position="142"/>
    </location>
</feature>
<dbReference type="EMBL" id="VWPH01000012">
    <property type="protein sequence ID" value="KAA5829676.1"/>
    <property type="molecule type" value="Genomic_DNA"/>
</dbReference>
<dbReference type="Gene3D" id="3.30.530.20">
    <property type="match status" value="1"/>
</dbReference>
<comment type="similarity">
    <text evidence="1">Belongs to the AHA1 family.</text>
</comment>
<dbReference type="Pfam" id="PF08327">
    <property type="entry name" value="AHSA1"/>
    <property type="match status" value="1"/>
</dbReference>
<gene>
    <name evidence="3" type="ORF">F1721_24450</name>
</gene>
<keyword evidence="4" id="KW-1185">Reference proteome</keyword>
<dbReference type="InterPro" id="IPR013538">
    <property type="entry name" value="ASHA1/2-like_C"/>
</dbReference>
<protein>
    <submittedName>
        <fullName evidence="3">Polyketide cyclase</fullName>
    </submittedName>
</protein>
<name>A0A5M7BIE6_SACHI</name>